<feature type="region of interest" description="Disordered" evidence="1">
    <location>
        <begin position="1"/>
        <end position="30"/>
    </location>
</feature>
<reference evidence="2" key="1">
    <citation type="submission" date="2020-09" db="EMBL/GenBank/DDBJ databases">
        <title>Genome-Enabled Discovery of Anthraquinone Biosynthesis in Senna tora.</title>
        <authorList>
            <person name="Kang S.-H."/>
            <person name="Pandey R.P."/>
            <person name="Lee C.-M."/>
            <person name="Sim J.-S."/>
            <person name="Jeong J.-T."/>
            <person name="Choi B.-S."/>
            <person name="Jung M."/>
            <person name="Ginzburg D."/>
            <person name="Zhao K."/>
            <person name="Won S.Y."/>
            <person name="Oh T.-J."/>
            <person name="Yu Y."/>
            <person name="Kim N.-H."/>
            <person name="Lee O.R."/>
            <person name="Lee T.-H."/>
            <person name="Bashyal P."/>
            <person name="Kim T.-S."/>
            <person name="Lee W.-H."/>
            <person name="Kawkins C."/>
            <person name="Kim C.-K."/>
            <person name="Kim J.S."/>
            <person name="Ahn B.O."/>
            <person name="Rhee S.Y."/>
            <person name="Sohng J.K."/>
        </authorList>
    </citation>
    <scope>NUCLEOTIDE SEQUENCE</scope>
    <source>
        <tissue evidence="2">Leaf</tissue>
    </source>
</reference>
<protein>
    <submittedName>
        <fullName evidence="2">Uncharacterized protein</fullName>
    </submittedName>
</protein>
<evidence type="ECO:0000313" key="2">
    <source>
        <dbReference type="EMBL" id="KAF7823522.1"/>
    </source>
</evidence>
<organism evidence="2 3">
    <name type="scientific">Senna tora</name>
    <dbReference type="NCBI Taxonomy" id="362788"/>
    <lineage>
        <taxon>Eukaryota</taxon>
        <taxon>Viridiplantae</taxon>
        <taxon>Streptophyta</taxon>
        <taxon>Embryophyta</taxon>
        <taxon>Tracheophyta</taxon>
        <taxon>Spermatophyta</taxon>
        <taxon>Magnoliopsida</taxon>
        <taxon>eudicotyledons</taxon>
        <taxon>Gunneridae</taxon>
        <taxon>Pentapetalae</taxon>
        <taxon>rosids</taxon>
        <taxon>fabids</taxon>
        <taxon>Fabales</taxon>
        <taxon>Fabaceae</taxon>
        <taxon>Caesalpinioideae</taxon>
        <taxon>Cassia clade</taxon>
        <taxon>Senna</taxon>
    </lineage>
</organism>
<proteinExistence type="predicted"/>
<comment type="caution">
    <text evidence="2">The sequence shown here is derived from an EMBL/GenBank/DDBJ whole genome shotgun (WGS) entry which is preliminary data.</text>
</comment>
<dbReference type="AlphaFoldDB" id="A0A834WI31"/>
<dbReference type="Proteomes" id="UP000634136">
    <property type="component" value="Unassembled WGS sequence"/>
</dbReference>
<name>A0A834WI31_9FABA</name>
<evidence type="ECO:0000256" key="1">
    <source>
        <dbReference type="SAM" id="MobiDB-lite"/>
    </source>
</evidence>
<feature type="compositionally biased region" description="Low complexity" evidence="1">
    <location>
        <begin position="8"/>
        <end position="25"/>
    </location>
</feature>
<accession>A0A834WI31</accession>
<keyword evidence="3" id="KW-1185">Reference proteome</keyword>
<gene>
    <name evidence="2" type="ORF">G2W53_021666</name>
</gene>
<evidence type="ECO:0000313" key="3">
    <source>
        <dbReference type="Proteomes" id="UP000634136"/>
    </source>
</evidence>
<sequence length="102" mass="11220">MTSSSCHSPLLDPSPAMPSSSPPISYTTNYQSQRVSHQNSQLDYSSQFIDPGALHIFFNSSTAIGSKFSVGERQVVLCFGCTGRQAVLATVELRLRLRWKIP</sequence>
<dbReference type="EMBL" id="JAAIUW010000007">
    <property type="protein sequence ID" value="KAF7823522.1"/>
    <property type="molecule type" value="Genomic_DNA"/>
</dbReference>